<dbReference type="Proteomes" id="UP000269076">
    <property type="component" value="Chromosome"/>
</dbReference>
<name>A0A3G6MZH0_9FLAO</name>
<evidence type="ECO:0000313" key="2">
    <source>
        <dbReference type="Proteomes" id="UP000269076"/>
    </source>
</evidence>
<organism evidence="1 2">
    <name type="scientific">Chryseobacterium indoltheticum</name>
    <dbReference type="NCBI Taxonomy" id="254"/>
    <lineage>
        <taxon>Bacteria</taxon>
        <taxon>Pseudomonadati</taxon>
        <taxon>Bacteroidota</taxon>
        <taxon>Flavobacteriia</taxon>
        <taxon>Flavobacteriales</taxon>
        <taxon>Weeksellaceae</taxon>
        <taxon>Chryseobacterium group</taxon>
        <taxon>Chryseobacterium</taxon>
    </lineage>
</organism>
<gene>
    <name evidence="1" type="ORF">EG340_07700</name>
</gene>
<reference evidence="1 2" key="1">
    <citation type="submission" date="2018-11" db="EMBL/GenBank/DDBJ databases">
        <title>Proposal to divide the Flavobacteriaceae and reorganize its genera based on Amino Acid Identity values calculated from whole genome sequences.</title>
        <authorList>
            <person name="Nicholson A.C."/>
            <person name="Gulvik C.A."/>
            <person name="Whitney A.M."/>
            <person name="Humrighouse B.W."/>
            <person name="Bell M."/>
            <person name="Holmes B."/>
            <person name="Steigerwalt A."/>
            <person name="Villarma A."/>
            <person name="Sheth M."/>
            <person name="Batra D."/>
            <person name="Pryor J."/>
            <person name="Bernardet J.-F."/>
            <person name="Hugo C."/>
            <person name="Kampfer P."/>
            <person name="Newman J."/>
            <person name="Mcquiston J.R."/>
        </authorList>
    </citation>
    <scope>NUCLEOTIDE SEQUENCE [LARGE SCALE GENOMIC DNA]</scope>
    <source>
        <strain evidence="1 2">G0211</strain>
    </source>
</reference>
<evidence type="ECO:0000313" key="1">
    <source>
        <dbReference type="EMBL" id="AZA60934.1"/>
    </source>
</evidence>
<sequence>MSGYLKNNLNLLMDVWVINLNLVNNSYLANLYKKGNLARRFPFFMTLFNLNNYKNLMNFG</sequence>
<dbReference type="AlphaFoldDB" id="A0A3G6MZH0"/>
<accession>A0A3G6MZH0</accession>
<dbReference type="EMBL" id="CP033928">
    <property type="protein sequence ID" value="AZA60934.1"/>
    <property type="molecule type" value="Genomic_DNA"/>
</dbReference>
<protein>
    <submittedName>
        <fullName evidence="1">Uncharacterized protein</fullName>
    </submittedName>
</protein>
<proteinExistence type="predicted"/>